<evidence type="ECO:0000313" key="7">
    <source>
        <dbReference type="EMBL" id="KKQ91440.1"/>
    </source>
</evidence>
<keyword evidence="2 4" id="KW-0689">Ribosomal protein</keyword>
<proteinExistence type="inferred from homology"/>
<sequence>MPTTKKNITTTKAKTTTKVVKNETPNMAVPVSKETKTAKFLNKNVKVSPRKLRLITPVIKKLTPQEALDRLKFTNTKAARIFYKAIQSIIADSKNNHHLNPETLRFDSIRVDEGMKLKRMDKSHGSRFARGLIQKRHSRIEIILKGELN</sequence>
<evidence type="ECO:0000256" key="3">
    <source>
        <dbReference type="ARBA" id="ARBA00023274"/>
    </source>
</evidence>
<dbReference type="GO" id="GO:0015934">
    <property type="term" value="C:large ribosomal subunit"/>
    <property type="evidence" value="ECO:0007669"/>
    <property type="project" value="InterPro"/>
</dbReference>
<dbReference type="PANTHER" id="PTHR13501">
    <property type="entry name" value="CHLOROPLAST 50S RIBOSOMAL PROTEIN L22-RELATED"/>
    <property type="match status" value="1"/>
</dbReference>
<dbReference type="GO" id="GO:0006412">
    <property type="term" value="P:translation"/>
    <property type="evidence" value="ECO:0007669"/>
    <property type="project" value="InterPro"/>
</dbReference>
<evidence type="ECO:0000313" key="8">
    <source>
        <dbReference type="Proteomes" id="UP000033841"/>
    </source>
</evidence>
<accession>A0A0G0LTY0</accession>
<evidence type="ECO:0000256" key="1">
    <source>
        <dbReference type="ARBA" id="ARBA00009451"/>
    </source>
</evidence>
<dbReference type="GO" id="GO:0019843">
    <property type="term" value="F:rRNA binding"/>
    <property type="evidence" value="ECO:0007669"/>
    <property type="project" value="UniProtKB-KW"/>
</dbReference>
<dbReference type="Pfam" id="PF00237">
    <property type="entry name" value="Ribosomal_L22"/>
    <property type="match status" value="1"/>
</dbReference>
<evidence type="ECO:0000256" key="5">
    <source>
        <dbReference type="RuleBase" id="RU004006"/>
    </source>
</evidence>
<dbReference type="InterPro" id="IPR001063">
    <property type="entry name" value="Ribosomal_uL22"/>
</dbReference>
<comment type="function">
    <text evidence="6">This protein binds specifically to 23S rRNA; its binding is stimulated by other ribosomal proteins, e.g., L4, L17, and L20. It is important during the early stages of 50S assembly. It makes multiple contacts with different domains of the 23S rRNA in the assembled 50S subunit and ribosome.</text>
</comment>
<reference evidence="7 8" key="1">
    <citation type="journal article" date="2015" name="Nature">
        <title>rRNA introns, odd ribosomes, and small enigmatic genomes across a large radiation of phyla.</title>
        <authorList>
            <person name="Brown C.T."/>
            <person name="Hug L.A."/>
            <person name="Thomas B.C."/>
            <person name="Sharon I."/>
            <person name="Castelle C.J."/>
            <person name="Singh A."/>
            <person name="Wilkins M.J."/>
            <person name="Williams K.H."/>
            <person name="Banfield J.F."/>
        </authorList>
    </citation>
    <scope>NUCLEOTIDE SEQUENCE [LARGE SCALE GENOMIC DNA]</scope>
</reference>
<evidence type="ECO:0000256" key="6">
    <source>
        <dbReference type="RuleBase" id="RU004008"/>
    </source>
</evidence>
<dbReference type="AlphaFoldDB" id="A0A0G0LTY0"/>
<dbReference type="SUPFAM" id="SSF54843">
    <property type="entry name" value="Ribosomal protein L22"/>
    <property type="match status" value="1"/>
</dbReference>
<protein>
    <recommendedName>
        <fullName evidence="6">50S ribosomal protein L22</fullName>
    </recommendedName>
</protein>
<comment type="similarity">
    <text evidence="1 4">Belongs to the universal ribosomal protein uL22 family.</text>
</comment>
<dbReference type="InterPro" id="IPR036394">
    <property type="entry name" value="Ribosomal_uL22_sf"/>
</dbReference>
<dbReference type="Proteomes" id="UP000033841">
    <property type="component" value="Unassembled WGS sequence"/>
</dbReference>
<keyword evidence="3 4" id="KW-0687">Ribonucleoprotein</keyword>
<comment type="caution">
    <text evidence="7">The sequence shown here is derived from an EMBL/GenBank/DDBJ whole genome shotgun (WGS) entry which is preliminary data.</text>
</comment>
<gene>
    <name evidence="7" type="ORF">UT14_C0012G0014</name>
</gene>
<organism evidence="7 8">
    <name type="scientific">Candidatus Shapirobacteria bacterium GW2011_GWE1_38_92</name>
    <dbReference type="NCBI Taxonomy" id="1618489"/>
    <lineage>
        <taxon>Bacteria</taxon>
        <taxon>Candidatus Shapironibacteriota</taxon>
    </lineage>
</organism>
<evidence type="ECO:0000256" key="2">
    <source>
        <dbReference type="ARBA" id="ARBA00022980"/>
    </source>
</evidence>
<dbReference type="Gene3D" id="3.90.470.10">
    <property type="entry name" value="Ribosomal protein L22/L17"/>
    <property type="match status" value="1"/>
</dbReference>
<name>A0A0G0LTY0_9BACT</name>
<dbReference type="InterPro" id="IPR047867">
    <property type="entry name" value="Ribosomal_uL22_bac/org-type"/>
</dbReference>
<dbReference type="PANTHER" id="PTHR13501:SF8">
    <property type="entry name" value="LARGE RIBOSOMAL SUBUNIT PROTEIN UL22M"/>
    <property type="match status" value="1"/>
</dbReference>
<comment type="subunit">
    <text evidence="5">Part of the 50S ribosomal subunit.</text>
</comment>
<evidence type="ECO:0000256" key="4">
    <source>
        <dbReference type="RuleBase" id="RU004005"/>
    </source>
</evidence>
<dbReference type="GO" id="GO:0003735">
    <property type="term" value="F:structural constituent of ribosome"/>
    <property type="evidence" value="ECO:0007669"/>
    <property type="project" value="InterPro"/>
</dbReference>
<keyword evidence="5" id="KW-0694">RNA-binding</keyword>
<keyword evidence="5" id="KW-0699">rRNA-binding</keyword>
<dbReference type="EMBL" id="LBVR01000012">
    <property type="protein sequence ID" value="KKQ91440.1"/>
    <property type="molecule type" value="Genomic_DNA"/>
</dbReference>